<dbReference type="PROSITE" id="PS00101">
    <property type="entry name" value="HEXAPEP_TRANSFERASES"/>
    <property type="match status" value="1"/>
</dbReference>
<dbReference type="AlphaFoldDB" id="A0A498D913"/>
<sequence length="167" mass="18397">MKAWFQDWNVNKGNIKGRTVLFIFRIANSISKQPRIIKFIFIPFAIFYRIFVEWVLCIEIPWKLNLGSNTRLFHGQGLVINAGAIIGHNCILRHNITIGTNRTDLDFGGLSPKIGNYVDIGAGAILLGDIKIGNHACIAAGSVVIKDVPDYGVVAGNPAKLIRINQA</sequence>
<dbReference type="EMBL" id="RCHD01000013">
    <property type="protein sequence ID" value="RLL35849.1"/>
    <property type="molecule type" value="Genomic_DNA"/>
</dbReference>
<evidence type="ECO:0000256" key="4">
    <source>
        <dbReference type="ARBA" id="ARBA00023315"/>
    </source>
</evidence>
<proteinExistence type="inferred from homology"/>
<comment type="catalytic activity">
    <reaction evidence="5">
        <text>L-serine + acetyl-CoA = O-acetyl-L-serine + CoA</text>
        <dbReference type="Rhea" id="RHEA:24560"/>
        <dbReference type="ChEBI" id="CHEBI:33384"/>
        <dbReference type="ChEBI" id="CHEBI:57287"/>
        <dbReference type="ChEBI" id="CHEBI:57288"/>
        <dbReference type="ChEBI" id="CHEBI:58340"/>
        <dbReference type="EC" id="2.3.1.30"/>
    </reaction>
</comment>
<keyword evidence="3" id="KW-0677">Repeat</keyword>
<gene>
    <name evidence="7" type="ORF">D9K80_07240</name>
</gene>
<dbReference type="PIRSF" id="PIRSF000441">
    <property type="entry name" value="CysE"/>
    <property type="match status" value="1"/>
</dbReference>
<organism evidence="7 8">
    <name type="scientific">Acinetobacter cumulans</name>
    <dbReference type="NCBI Taxonomy" id="2136182"/>
    <lineage>
        <taxon>Bacteria</taxon>
        <taxon>Pseudomonadati</taxon>
        <taxon>Pseudomonadota</taxon>
        <taxon>Gammaproteobacteria</taxon>
        <taxon>Moraxellales</taxon>
        <taxon>Moraxellaceae</taxon>
        <taxon>Acinetobacter</taxon>
    </lineage>
</organism>
<dbReference type="Gene3D" id="2.160.10.10">
    <property type="entry name" value="Hexapeptide repeat proteins"/>
    <property type="match status" value="1"/>
</dbReference>
<keyword evidence="6" id="KW-1133">Transmembrane helix</keyword>
<protein>
    <recommendedName>
        <fullName evidence="5">Serine acetyltransferase</fullName>
        <ecNumber evidence="5">2.3.1.30</ecNumber>
    </recommendedName>
</protein>
<dbReference type="Proteomes" id="UP000267166">
    <property type="component" value="Unassembled WGS sequence"/>
</dbReference>
<evidence type="ECO:0000256" key="6">
    <source>
        <dbReference type="SAM" id="Phobius"/>
    </source>
</evidence>
<keyword evidence="4 5" id="KW-0012">Acyltransferase</keyword>
<evidence type="ECO:0000256" key="2">
    <source>
        <dbReference type="ARBA" id="ARBA00022679"/>
    </source>
</evidence>
<name>A0A498D913_9GAMM</name>
<dbReference type="CDD" id="cd03354">
    <property type="entry name" value="LbH_SAT"/>
    <property type="match status" value="1"/>
</dbReference>
<dbReference type="GO" id="GO:0009001">
    <property type="term" value="F:serine O-acetyltransferase activity"/>
    <property type="evidence" value="ECO:0007669"/>
    <property type="project" value="UniProtKB-EC"/>
</dbReference>
<dbReference type="GO" id="GO:0005737">
    <property type="term" value="C:cytoplasm"/>
    <property type="evidence" value="ECO:0007669"/>
    <property type="project" value="InterPro"/>
</dbReference>
<evidence type="ECO:0000256" key="1">
    <source>
        <dbReference type="ARBA" id="ARBA00007274"/>
    </source>
</evidence>
<dbReference type="InterPro" id="IPR001451">
    <property type="entry name" value="Hexapep"/>
</dbReference>
<evidence type="ECO:0000256" key="3">
    <source>
        <dbReference type="ARBA" id="ARBA00022737"/>
    </source>
</evidence>
<dbReference type="InterPro" id="IPR005881">
    <property type="entry name" value="Ser_O-AcTrfase"/>
</dbReference>
<dbReference type="RefSeq" id="WP_121594334.1">
    <property type="nucleotide sequence ID" value="NZ_RCHD01000013.1"/>
</dbReference>
<dbReference type="EC" id="2.3.1.30" evidence="5"/>
<dbReference type="GO" id="GO:0006535">
    <property type="term" value="P:cysteine biosynthetic process from serine"/>
    <property type="evidence" value="ECO:0007669"/>
    <property type="project" value="InterPro"/>
</dbReference>
<dbReference type="InterPro" id="IPR045304">
    <property type="entry name" value="LbH_SAT"/>
</dbReference>
<accession>A0A498D913</accession>
<dbReference type="Pfam" id="PF00132">
    <property type="entry name" value="Hexapep"/>
    <property type="match status" value="1"/>
</dbReference>
<evidence type="ECO:0000256" key="5">
    <source>
        <dbReference type="PIRNR" id="PIRNR000441"/>
    </source>
</evidence>
<evidence type="ECO:0000313" key="8">
    <source>
        <dbReference type="Proteomes" id="UP000267166"/>
    </source>
</evidence>
<keyword evidence="2 5" id="KW-0808">Transferase</keyword>
<evidence type="ECO:0000313" key="7">
    <source>
        <dbReference type="EMBL" id="RLL35849.1"/>
    </source>
</evidence>
<dbReference type="SUPFAM" id="SSF51161">
    <property type="entry name" value="Trimeric LpxA-like enzymes"/>
    <property type="match status" value="1"/>
</dbReference>
<feature type="transmembrane region" description="Helical" evidence="6">
    <location>
        <begin position="36"/>
        <end position="56"/>
    </location>
</feature>
<dbReference type="InterPro" id="IPR018357">
    <property type="entry name" value="Hexapep_transf_CS"/>
</dbReference>
<dbReference type="InterPro" id="IPR011004">
    <property type="entry name" value="Trimer_LpxA-like_sf"/>
</dbReference>
<comment type="caution">
    <text evidence="7">The sequence shown here is derived from an EMBL/GenBank/DDBJ whole genome shotgun (WGS) entry which is preliminary data.</text>
</comment>
<keyword evidence="6" id="KW-0812">Transmembrane</keyword>
<comment type="similarity">
    <text evidence="1 5">Belongs to the transferase hexapeptide repeat family.</text>
</comment>
<keyword evidence="6" id="KW-0472">Membrane</keyword>
<reference evidence="7 8" key="1">
    <citation type="submission" date="2018-09" db="EMBL/GenBank/DDBJ databases">
        <title>The draft genome of Acinetobacter sp. strains.</title>
        <authorList>
            <person name="Qin J."/>
            <person name="Feng Y."/>
            <person name="Zong Z."/>
        </authorList>
    </citation>
    <scope>NUCLEOTIDE SEQUENCE [LARGE SCALE GENOMIC DNA]</scope>
    <source>
        <strain evidence="7 8">WCHAc060003</strain>
    </source>
</reference>
<dbReference type="PANTHER" id="PTHR42811">
    <property type="entry name" value="SERINE ACETYLTRANSFERASE"/>
    <property type="match status" value="1"/>
</dbReference>